<evidence type="ECO:0000259" key="14">
    <source>
        <dbReference type="PROSITE" id="PS51461"/>
    </source>
</evidence>
<dbReference type="InterPro" id="IPR000885">
    <property type="entry name" value="Fib_collagen_C"/>
</dbReference>
<comment type="subcellular location">
    <subcellularLocation>
        <location evidence="1">Secreted</location>
    </subcellularLocation>
</comment>
<feature type="compositionally biased region" description="Gly residues" evidence="11">
    <location>
        <begin position="824"/>
        <end position="845"/>
    </location>
</feature>
<evidence type="ECO:0000256" key="2">
    <source>
        <dbReference type="ARBA" id="ARBA00022525"/>
    </source>
</evidence>
<keyword evidence="3" id="KW-0272">Extracellular matrix</keyword>
<keyword evidence="7 15" id="KW-0176">Collagen</keyword>
<evidence type="ECO:0000256" key="4">
    <source>
        <dbReference type="ARBA" id="ARBA00022723"/>
    </source>
</evidence>
<evidence type="ECO:0000256" key="8">
    <source>
        <dbReference type="ARBA" id="ARBA00023157"/>
    </source>
</evidence>
<gene>
    <name evidence="15" type="primary">COL1A2_1</name>
    <name evidence="15" type="ORF">EYF80_040500</name>
</gene>
<dbReference type="InterPro" id="IPR008160">
    <property type="entry name" value="Collagen"/>
</dbReference>
<dbReference type="Pfam" id="PF00093">
    <property type="entry name" value="VWC"/>
    <property type="match status" value="2"/>
</dbReference>
<keyword evidence="2" id="KW-0964">Secreted</keyword>
<feature type="domain" description="VWFC" evidence="13">
    <location>
        <begin position="32"/>
        <end position="90"/>
    </location>
</feature>
<evidence type="ECO:0000256" key="9">
    <source>
        <dbReference type="ARBA" id="ARBA00023180"/>
    </source>
</evidence>
<sequence>MGPSLRSGITVGLLLTLAQVIAVSCQEDAVKDNCTENGTVYGHNDMWNPEPCRICACVAGTAVCEDVVCEDLGACEETVTPEGECCPVCLTAAPSSAPADEKESCSVDGEVHRHDDIWKPEACRVCACDNGVAVCDQLQCELLPGCEKQVTPEGECCPVCESFASARRTTEMMTFKVVGLPGPSGPAGPPGAHGKTGKTGFKGRRGLTGPQGFDGEPGVPGNPGRPGPAGHPTHPGGNLVAQIAGGFGEKASGLAGMVTGTGGLRGIQGRPGTRDRWGNRVTEDKTGLLGKPDLMEGLELQVLAEKPDYPDLWELAVFLGQKDNLESSELRARRACRENEAEPDPPVLWVKQDRPGSEGVQDSRVPEGTGATWAQLDRRVCRALQDLTEPPAAVDQEVSQASRDQQGCWGNPAPPAPRGPQEPADPRANWYQLLLPLRVFDESDDVLTSGLSDPLQGEAGLFGFKGDAGFKGERVHWARWEMRGNVDSEGMLDPPVLQGLKESRALQETEVSQVEMGAVGERGVAGSTGAKGLSGDLGRNGESGLTGARGLSGLLGAQGSEGKQGPMGSAGDDGKQGPSGSAGGRGSAGQMGLPGPKGFSGDAGKMGEAGSSGVLQGRGESTGHRDCMVSRVCQEYQDHPESRENQVLRVLLEKPVLAGEPDSGANEDLQEREGASGPTGCRDLKGVQVDQDQTGQRVVPVLRVLQEREVVQDLWGCPEREVYPDLQAPREMQARLEESDWRGTPALTVLGGPNGEKGETGPSGPAGRRGTRGIAGSTGSNGPAGAVGFPGSAGPDGQPGVKGDAGEGGLKGEGGAPGPPGMAGKSGGQGPVGVTGLKGGRGTLGATGSTGFPGLPGRVGPSGSNGAVGPEGPIGAPGKSGPAGVIGDNGSQGRQGESGASGAPGSAGEKGDSGEDGPGGPDGPLGPAGAAGQRGIVGQPGLRGEAGLLGMPGPAGPPGKAGASGVQGGTGPAGGVGPSGAKGPRGDAGPVGIAGADGPPGTDGLIGARGDRGNAGTEGLAGTSGSAGNEGSVGMTGGPGQRGETGATGSSGPQGATGVRGKVGPQGPQGEKGSVGDLGDRGQKGHRGFTGLDGLPGTTGATGDAGATGIVGPAGPRGPQGVSGPPGNEGNIGQPGPMGAPGSRGSGGDIGAQGPPGDAGPSGAPGPPGPPTAGMQDLFGAAYDYEGIRHAEVFLEDDVAAEPPYLPEFNRDEALPNKRSAALRADTGIHATLKTLSGHLQNLRSPDGSQLNPGKTCQDIKQCYPGKTSGDYWIDPNQGSTKDAIKVFCNMDNGETCISANPAHIPRKAWWTKSSPKANKPIWFEADMNGGTKFHYGNGEERSNVVAVQMKLLQLLSKESHQNITYHCRNSVAYKDERNANLKKALVLRGANGQELRAQGNARLRYTVIEDGCTKSNGEWGSTVIEFRTQTSARLPVVDVAPMDVGKPDQEFGLDIGPVCFS</sequence>
<dbReference type="PANTHER" id="PTHR24023">
    <property type="entry name" value="COLLAGEN ALPHA"/>
    <property type="match status" value="1"/>
</dbReference>
<dbReference type="GO" id="GO:0005581">
    <property type="term" value="C:collagen trimer"/>
    <property type="evidence" value="ECO:0007669"/>
    <property type="project" value="UniProtKB-KW"/>
</dbReference>
<feature type="region of interest" description="Disordered" evidence="11">
    <location>
        <begin position="518"/>
        <end position="623"/>
    </location>
</feature>
<evidence type="ECO:0000256" key="7">
    <source>
        <dbReference type="ARBA" id="ARBA00023119"/>
    </source>
</evidence>
<dbReference type="Gene3D" id="2.60.120.1000">
    <property type="match status" value="1"/>
</dbReference>
<evidence type="ECO:0000259" key="13">
    <source>
        <dbReference type="PROSITE" id="PS50184"/>
    </source>
</evidence>
<dbReference type="InterPro" id="IPR050149">
    <property type="entry name" value="Collagen_superfamily"/>
</dbReference>
<feature type="compositionally biased region" description="Low complexity" evidence="11">
    <location>
        <begin position="945"/>
        <end position="964"/>
    </location>
</feature>
<feature type="region of interest" description="Disordered" evidence="11">
    <location>
        <begin position="262"/>
        <end position="284"/>
    </location>
</feature>
<dbReference type="GO" id="GO:0005615">
    <property type="term" value="C:extracellular space"/>
    <property type="evidence" value="ECO:0007669"/>
    <property type="project" value="TreeGrafter"/>
</dbReference>
<feature type="signal peptide" evidence="12">
    <location>
        <begin position="1"/>
        <end position="25"/>
    </location>
</feature>
<dbReference type="SMART" id="SM00038">
    <property type="entry name" value="COLFI"/>
    <property type="match status" value="1"/>
</dbReference>
<dbReference type="OrthoDB" id="8939548at2759"/>
<feature type="region of interest" description="Disordered" evidence="11">
    <location>
        <begin position="391"/>
        <end position="425"/>
    </location>
</feature>
<feature type="chain" id="PRO_5021495960" evidence="12">
    <location>
        <begin position="26"/>
        <end position="1462"/>
    </location>
</feature>
<evidence type="ECO:0000313" key="15">
    <source>
        <dbReference type="EMBL" id="TNN49325.1"/>
    </source>
</evidence>
<evidence type="ECO:0000313" key="16">
    <source>
        <dbReference type="Proteomes" id="UP000314294"/>
    </source>
</evidence>
<feature type="compositionally biased region" description="Gly residues" evidence="11">
    <location>
        <begin position="965"/>
        <end position="980"/>
    </location>
</feature>
<feature type="compositionally biased region" description="Gly residues" evidence="11">
    <location>
        <begin position="580"/>
        <end position="589"/>
    </location>
</feature>
<evidence type="ECO:0000256" key="5">
    <source>
        <dbReference type="ARBA" id="ARBA00022737"/>
    </source>
</evidence>
<dbReference type="Pfam" id="PF01391">
    <property type="entry name" value="Collagen"/>
    <property type="match status" value="4"/>
</dbReference>
<dbReference type="PROSITE" id="PS51461">
    <property type="entry name" value="NC1_FIB"/>
    <property type="match status" value="1"/>
</dbReference>
<feature type="compositionally biased region" description="Gly residues" evidence="11">
    <location>
        <begin position="1142"/>
        <end position="1151"/>
    </location>
</feature>
<comment type="caution">
    <text evidence="15">The sequence shown here is derived from an EMBL/GenBank/DDBJ whole genome shotgun (WGS) entry which is preliminary data.</text>
</comment>
<dbReference type="Gene3D" id="6.20.200.20">
    <property type="match status" value="2"/>
</dbReference>
<evidence type="ECO:0000256" key="6">
    <source>
        <dbReference type="ARBA" id="ARBA00022837"/>
    </source>
</evidence>
<keyword evidence="4" id="KW-0479">Metal-binding</keyword>
<dbReference type="InterPro" id="IPR001007">
    <property type="entry name" value="VWF_dom"/>
</dbReference>
<feature type="domain" description="Fibrillar collagen NC1" evidence="14">
    <location>
        <begin position="1227"/>
        <end position="1462"/>
    </location>
</feature>
<dbReference type="FunFam" id="2.60.120.1000:FF:000001">
    <property type="entry name" value="Collagen alpha-1 type I chain"/>
    <property type="match status" value="1"/>
</dbReference>
<dbReference type="PROSITE" id="PS51257">
    <property type="entry name" value="PROKAR_LIPOPROTEIN"/>
    <property type="match status" value="1"/>
</dbReference>
<dbReference type="PANTHER" id="PTHR24023:SF1095">
    <property type="entry name" value="EGF-LIKE DOMAIN-CONTAINING PROTEIN"/>
    <property type="match status" value="1"/>
</dbReference>
<feature type="compositionally biased region" description="Low complexity" evidence="11">
    <location>
        <begin position="897"/>
        <end position="907"/>
    </location>
</feature>
<dbReference type="SUPFAM" id="SSF57603">
    <property type="entry name" value="FnI-like domain"/>
    <property type="match status" value="2"/>
</dbReference>
<dbReference type="Pfam" id="PF01410">
    <property type="entry name" value="COLFI"/>
    <property type="match status" value="1"/>
</dbReference>
<keyword evidence="12" id="KW-0732">Signal</keyword>
<feature type="region of interest" description="Disordered" evidence="11">
    <location>
        <begin position="182"/>
        <end position="236"/>
    </location>
</feature>
<accession>A0A4Z2G8B8</accession>
<dbReference type="GO" id="GO:0046872">
    <property type="term" value="F:metal ion binding"/>
    <property type="evidence" value="ECO:0007669"/>
    <property type="project" value="UniProtKB-KW"/>
</dbReference>
<evidence type="ECO:0000256" key="10">
    <source>
        <dbReference type="ARBA" id="ARBA00023278"/>
    </source>
</evidence>
<dbReference type="Proteomes" id="UP000314294">
    <property type="component" value="Unassembled WGS sequence"/>
</dbReference>
<feature type="compositionally biased region" description="Low complexity" evidence="11">
    <location>
        <begin position="1152"/>
        <end position="1162"/>
    </location>
</feature>
<protein>
    <submittedName>
        <fullName evidence="15">Collagen alpha-2(I) chain</fullName>
    </submittedName>
</protein>
<keyword evidence="5" id="KW-0677">Repeat</keyword>
<name>A0A4Z2G8B8_9TELE</name>
<feature type="compositionally biased region" description="Basic and acidic residues" evidence="11">
    <location>
        <begin position="272"/>
        <end position="284"/>
    </location>
</feature>
<dbReference type="NCBIfam" id="NF040941">
    <property type="entry name" value="GGGWT_bact"/>
    <property type="match status" value="1"/>
</dbReference>
<feature type="compositionally biased region" description="Gly residues" evidence="11">
    <location>
        <begin position="1034"/>
        <end position="1043"/>
    </location>
</feature>
<feature type="compositionally biased region" description="Gly residues" evidence="11">
    <location>
        <begin position="806"/>
        <end position="816"/>
    </location>
</feature>
<dbReference type="PROSITE" id="PS50184">
    <property type="entry name" value="VWFC_2"/>
    <property type="match status" value="2"/>
</dbReference>
<feature type="region of interest" description="Disordered" evidence="11">
    <location>
        <begin position="658"/>
        <end position="691"/>
    </location>
</feature>
<dbReference type="GO" id="GO:0031012">
    <property type="term" value="C:extracellular matrix"/>
    <property type="evidence" value="ECO:0007669"/>
    <property type="project" value="TreeGrafter"/>
</dbReference>
<dbReference type="PROSITE" id="PS01208">
    <property type="entry name" value="VWFC_1"/>
    <property type="match status" value="2"/>
</dbReference>
<evidence type="ECO:0000256" key="3">
    <source>
        <dbReference type="ARBA" id="ARBA00022530"/>
    </source>
</evidence>
<feature type="domain" description="VWFC" evidence="13">
    <location>
        <begin position="103"/>
        <end position="161"/>
    </location>
</feature>
<dbReference type="SMART" id="SM00214">
    <property type="entry name" value="VWC"/>
    <property type="match status" value="2"/>
</dbReference>
<evidence type="ECO:0000256" key="11">
    <source>
        <dbReference type="SAM" id="MobiDB-lite"/>
    </source>
</evidence>
<organism evidence="15 16">
    <name type="scientific">Liparis tanakae</name>
    <name type="common">Tanaka's snailfish</name>
    <dbReference type="NCBI Taxonomy" id="230148"/>
    <lineage>
        <taxon>Eukaryota</taxon>
        <taxon>Metazoa</taxon>
        <taxon>Chordata</taxon>
        <taxon>Craniata</taxon>
        <taxon>Vertebrata</taxon>
        <taxon>Euteleostomi</taxon>
        <taxon>Actinopterygii</taxon>
        <taxon>Neopterygii</taxon>
        <taxon>Teleostei</taxon>
        <taxon>Neoteleostei</taxon>
        <taxon>Acanthomorphata</taxon>
        <taxon>Eupercaria</taxon>
        <taxon>Perciformes</taxon>
        <taxon>Cottioidei</taxon>
        <taxon>Cottales</taxon>
        <taxon>Liparidae</taxon>
        <taxon>Liparis</taxon>
    </lineage>
</organism>
<dbReference type="GO" id="GO:0030198">
    <property type="term" value="P:extracellular matrix organization"/>
    <property type="evidence" value="ECO:0007669"/>
    <property type="project" value="TreeGrafter"/>
</dbReference>
<feature type="region of interest" description="Disordered" evidence="11">
    <location>
        <begin position="336"/>
        <end position="371"/>
    </location>
</feature>
<keyword evidence="6" id="KW-0106">Calcium</keyword>
<feature type="region of interest" description="Disordered" evidence="11">
    <location>
        <begin position="736"/>
        <end position="1177"/>
    </location>
</feature>
<reference evidence="15 16" key="1">
    <citation type="submission" date="2019-03" db="EMBL/GenBank/DDBJ databases">
        <title>First draft genome of Liparis tanakae, snailfish: a comprehensive survey of snailfish specific genes.</title>
        <authorList>
            <person name="Kim W."/>
            <person name="Song I."/>
            <person name="Jeong J.-H."/>
            <person name="Kim D."/>
            <person name="Kim S."/>
            <person name="Ryu S."/>
            <person name="Song J.Y."/>
            <person name="Lee S.K."/>
        </authorList>
    </citation>
    <scope>NUCLEOTIDE SEQUENCE [LARGE SCALE GENOMIC DNA]</scope>
    <source>
        <tissue evidence="15">Muscle</tissue>
    </source>
</reference>
<proteinExistence type="predicted"/>
<keyword evidence="10" id="KW-0379">Hydroxylation</keyword>
<evidence type="ECO:0000256" key="1">
    <source>
        <dbReference type="ARBA" id="ARBA00004613"/>
    </source>
</evidence>
<dbReference type="EMBL" id="SRLO01000661">
    <property type="protein sequence ID" value="TNN49325.1"/>
    <property type="molecule type" value="Genomic_DNA"/>
</dbReference>
<evidence type="ECO:0000256" key="12">
    <source>
        <dbReference type="SAM" id="SignalP"/>
    </source>
</evidence>
<keyword evidence="9" id="KW-0325">Glycoprotein</keyword>
<dbReference type="GO" id="GO:0030020">
    <property type="term" value="F:extracellular matrix structural constituent conferring tensile strength"/>
    <property type="evidence" value="ECO:0007669"/>
    <property type="project" value="TreeGrafter"/>
</dbReference>
<keyword evidence="8" id="KW-1015">Disulfide bond</keyword>
<feature type="compositionally biased region" description="Low complexity" evidence="11">
    <location>
        <begin position="1090"/>
        <end position="1108"/>
    </location>
</feature>
<keyword evidence="16" id="KW-1185">Reference proteome</keyword>